<dbReference type="PANTHER" id="PTHR18901:SF38">
    <property type="entry name" value="PSEUDOURIDINE-5'-PHOSPHATASE"/>
    <property type="match status" value="1"/>
</dbReference>
<dbReference type="InterPro" id="IPR036412">
    <property type="entry name" value="HAD-like_sf"/>
</dbReference>
<dbReference type="InterPro" id="IPR041492">
    <property type="entry name" value="HAD_2"/>
</dbReference>
<dbReference type="Gene3D" id="1.10.150.240">
    <property type="entry name" value="Putative phosphatase, domain 2"/>
    <property type="match status" value="1"/>
</dbReference>
<evidence type="ECO:0000313" key="2">
    <source>
        <dbReference type="Proteomes" id="UP000509704"/>
    </source>
</evidence>
<dbReference type="GO" id="GO:0016791">
    <property type="term" value="F:phosphatase activity"/>
    <property type="evidence" value="ECO:0007669"/>
    <property type="project" value="TreeGrafter"/>
</dbReference>
<dbReference type="InterPro" id="IPR006439">
    <property type="entry name" value="HAD-SF_hydro_IA"/>
</dbReference>
<sequence>MDGLLLNTEDIYTLSLNEILATYGKGPLTWDVKIHLQGLPGEEAGQKVIDTYDLPISYEEYNRLNHDIQARMWGQCKFLPGAVELIKYLNSEKIPIALCTSSAKIKYQLKTKHLQENFQLFDTIVTGDDPRIPKGRGKPFPNIWQLGLKELIEKFGTAIEPQECLVFEDGIPGVKSGLAFGANVIWVPHPGAYEYLGDTKMLLGNNGELLKSLELLNKSKYGL</sequence>
<gene>
    <name evidence="1" type="ORF">HG535_0D04080</name>
</gene>
<dbReference type="InterPro" id="IPR023198">
    <property type="entry name" value="PGP-like_dom2"/>
</dbReference>
<dbReference type="SUPFAM" id="SSF56784">
    <property type="entry name" value="HAD-like"/>
    <property type="match status" value="1"/>
</dbReference>
<organism evidence="1 2">
    <name type="scientific">Zygotorulaspora mrakii</name>
    <name type="common">Zygosaccharomyces mrakii</name>
    <dbReference type="NCBI Taxonomy" id="42260"/>
    <lineage>
        <taxon>Eukaryota</taxon>
        <taxon>Fungi</taxon>
        <taxon>Dikarya</taxon>
        <taxon>Ascomycota</taxon>
        <taxon>Saccharomycotina</taxon>
        <taxon>Saccharomycetes</taxon>
        <taxon>Saccharomycetales</taxon>
        <taxon>Saccharomycetaceae</taxon>
        <taxon>Zygotorulaspora</taxon>
    </lineage>
</organism>
<dbReference type="Pfam" id="PF13419">
    <property type="entry name" value="HAD_2"/>
    <property type="match status" value="1"/>
</dbReference>
<dbReference type="NCBIfam" id="TIGR01509">
    <property type="entry name" value="HAD-SF-IA-v3"/>
    <property type="match status" value="1"/>
</dbReference>
<proteinExistence type="predicted"/>
<protein>
    <submittedName>
        <fullName evidence="1">Uncharacterized protein</fullName>
    </submittedName>
</protein>
<dbReference type="GeneID" id="59236424"/>
<dbReference type="AlphaFoldDB" id="A0A7H9B261"/>
<dbReference type="EMBL" id="CP058607">
    <property type="protein sequence ID" value="QLG72700.1"/>
    <property type="molecule type" value="Genomic_DNA"/>
</dbReference>
<dbReference type="InterPro" id="IPR023214">
    <property type="entry name" value="HAD_sf"/>
</dbReference>
<name>A0A7H9B261_ZYGMR</name>
<dbReference type="OrthoDB" id="40579at2759"/>
<dbReference type="RefSeq" id="XP_037144428.1">
    <property type="nucleotide sequence ID" value="XM_037288533.1"/>
</dbReference>
<accession>A0A7H9B261</accession>
<dbReference type="Proteomes" id="UP000509704">
    <property type="component" value="Chromosome 4"/>
</dbReference>
<dbReference type="KEGG" id="zmk:HG535_0D04080"/>
<dbReference type="Gene3D" id="3.40.50.1000">
    <property type="entry name" value="HAD superfamily/HAD-like"/>
    <property type="match status" value="1"/>
</dbReference>
<evidence type="ECO:0000313" key="1">
    <source>
        <dbReference type="EMBL" id="QLG72700.1"/>
    </source>
</evidence>
<keyword evidence="2" id="KW-1185">Reference proteome</keyword>
<dbReference type="FunFam" id="1.10.150.240:FF:000001">
    <property type="entry name" value="Haloacid dehalogenase-like hydrolase domain"/>
    <property type="match status" value="1"/>
</dbReference>
<dbReference type="PANTHER" id="PTHR18901">
    <property type="entry name" value="2-DEOXYGLUCOSE-6-PHOSPHATE PHOSPHATASE 2"/>
    <property type="match status" value="1"/>
</dbReference>
<reference evidence="1 2" key="1">
    <citation type="submission" date="2020-07" db="EMBL/GenBank/DDBJ databases">
        <title>The yeast mating-type switching endonuclease HO is a domesticated member of an unorthodox homing genetic element family.</title>
        <authorList>
            <person name="Coughlan A.Y."/>
            <person name="Lombardi L."/>
            <person name="Braun-Galleani S."/>
            <person name="Martos A.R."/>
            <person name="Galeote V."/>
            <person name="Bigey F."/>
            <person name="Dequin S."/>
            <person name="Byrne K.P."/>
            <person name="Wolfe K.H."/>
        </authorList>
    </citation>
    <scope>NUCLEOTIDE SEQUENCE [LARGE SCALE GENOMIC DNA]</scope>
    <source>
        <strain evidence="1 2">NRRL Y-6702</strain>
    </source>
</reference>